<feature type="region of interest" description="Disordered" evidence="1">
    <location>
        <begin position="258"/>
        <end position="349"/>
    </location>
</feature>
<dbReference type="Gene3D" id="1.10.20.10">
    <property type="entry name" value="Histone, subunit A"/>
    <property type="match status" value="1"/>
</dbReference>
<dbReference type="PANTHER" id="PTHR15992">
    <property type="entry name" value="HOLLIDAY JUNCTION RECOGNITION PROTEIN"/>
    <property type="match status" value="1"/>
</dbReference>
<protein>
    <recommendedName>
        <fullName evidence="4">Myb-like domain-containing protein</fullName>
    </recommendedName>
</protein>
<comment type="caution">
    <text evidence="2">The sequence shown here is derived from an EMBL/GenBank/DDBJ whole genome shotgun (WGS) entry which is preliminary data.</text>
</comment>
<dbReference type="InterPro" id="IPR018465">
    <property type="entry name" value="Scm3/HJURP"/>
</dbReference>
<feature type="compositionally biased region" description="Basic and acidic residues" evidence="1">
    <location>
        <begin position="152"/>
        <end position="165"/>
    </location>
</feature>
<dbReference type="GO" id="GO:0005634">
    <property type="term" value="C:nucleus"/>
    <property type="evidence" value="ECO:0007669"/>
    <property type="project" value="InterPro"/>
</dbReference>
<dbReference type="RefSeq" id="XP_026604739.1">
    <property type="nucleotide sequence ID" value="XM_026747259.1"/>
</dbReference>
<feature type="compositionally biased region" description="Acidic residues" evidence="1">
    <location>
        <begin position="328"/>
        <end position="341"/>
    </location>
</feature>
<dbReference type="GO" id="GO:0046982">
    <property type="term" value="F:protein heterodimerization activity"/>
    <property type="evidence" value="ECO:0007669"/>
    <property type="project" value="InterPro"/>
</dbReference>
<feature type="region of interest" description="Disordered" evidence="1">
    <location>
        <begin position="79"/>
        <end position="107"/>
    </location>
</feature>
<dbReference type="Pfam" id="PF10384">
    <property type="entry name" value="Scm3"/>
    <property type="match status" value="1"/>
</dbReference>
<name>A0A3D8S603_9EURO</name>
<proteinExistence type="predicted"/>
<dbReference type="Proteomes" id="UP000256690">
    <property type="component" value="Unassembled WGS sequence"/>
</dbReference>
<dbReference type="PANTHER" id="PTHR15992:SF5">
    <property type="entry name" value="HOLLIDAY JUNCTION RECOGNITION PROTEIN"/>
    <property type="match status" value="1"/>
</dbReference>
<dbReference type="EMBL" id="PVWQ01000005">
    <property type="protein sequence ID" value="RDW81686.1"/>
    <property type="molecule type" value="Genomic_DNA"/>
</dbReference>
<dbReference type="AlphaFoldDB" id="A0A3D8S603"/>
<feature type="compositionally biased region" description="Low complexity" evidence="1">
    <location>
        <begin position="418"/>
        <end position="431"/>
    </location>
</feature>
<dbReference type="GeneID" id="38115613"/>
<feature type="compositionally biased region" description="Basic residues" evidence="1">
    <location>
        <begin position="1"/>
        <end position="10"/>
    </location>
</feature>
<evidence type="ECO:0000256" key="1">
    <source>
        <dbReference type="SAM" id="MobiDB-lite"/>
    </source>
</evidence>
<accession>A0A3D8S603</accession>
<dbReference type="GO" id="GO:0042393">
    <property type="term" value="F:histone binding"/>
    <property type="evidence" value="ECO:0007669"/>
    <property type="project" value="InterPro"/>
</dbReference>
<feature type="compositionally biased region" description="Basic and acidic residues" evidence="1">
    <location>
        <begin position="290"/>
        <end position="304"/>
    </location>
</feature>
<feature type="region of interest" description="Disordered" evidence="1">
    <location>
        <begin position="127"/>
        <end position="182"/>
    </location>
</feature>
<sequence>MEAPLKRKRTSVSPVSGNEYEPSEVDLQEARAQNDLRLKSIFEGIFEKYGRDFTDVGDEIDLQTGKITVNNGHIDALDREGSGSENWMSDAESQASTAEANEGEQARLAHEPDAWGADDSVLEGQGDRVLNQDHPGRRAVSILSHMRPYPQKRLDGIKEGGSDREEQGDEEGATSEAEGDRLSVDSLMDSALSLHAQGTRKVGKTVTGETRNEKAIPHNHAFHQSPTTRTKSLDETVEPIWRVPEIGAKFATPTLLSRSRPKAKPVNKAIRSQSPPGAGSLWALPWTTRRNTDVIKKKSKQKDSPKKRKMNHSSPVLAWDWSFADAPDGSESDDPLQEDYEPSPMPKRSLYIREKRKGPFSASGAQKTCTFCKRTFSKQDYVMHMKAVMADPADNEHDLVELRRQLATVTDNSATGRAPDATPTGTASAPASEVIVRPTNTPKEPESNAGQETNHESTPTGHKRARTVLGPQEARLIIQLRQVQGLKWKEISDHFPQKKPTNIQAWHHVHWNQRKANPPQLSGPWSNAELEKLENLKDQPELTWPDIRVEFPGRLLPEIEFKLLQIWAGDDVSQATRSLSPAE</sequence>
<evidence type="ECO:0000313" key="3">
    <source>
        <dbReference type="Proteomes" id="UP000256690"/>
    </source>
</evidence>
<gene>
    <name evidence="2" type="ORF">DSM5745_05243</name>
</gene>
<evidence type="ECO:0000313" key="2">
    <source>
        <dbReference type="EMBL" id="RDW81686.1"/>
    </source>
</evidence>
<feature type="region of interest" description="Disordered" evidence="1">
    <location>
        <begin position="1"/>
        <end position="26"/>
    </location>
</feature>
<feature type="compositionally biased region" description="Polar residues" evidence="1">
    <location>
        <begin position="438"/>
        <end position="460"/>
    </location>
</feature>
<feature type="compositionally biased region" description="Polar residues" evidence="1">
    <location>
        <begin position="83"/>
        <end position="99"/>
    </location>
</feature>
<keyword evidence="3" id="KW-1185">Reference proteome</keyword>
<feature type="region of interest" description="Disordered" evidence="1">
    <location>
        <begin position="410"/>
        <end position="463"/>
    </location>
</feature>
<organism evidence="2 3">
    <name type="scientific">Aspergillus mulundensis</name>
    <dbReference type="NCBI Taxonomy" id="1810919"/>
    <lineage>
        <taxon>Eukaryota</taxon>
        <taxon>Fungi</taxon>
        <taxon>Dikarya</taxon>
        <taxon>Ascomycota</taxon>
        <taxon>Pezizomycotina</taxon>
        <taxon>Eurotiomycetes</taxon>
        <taxon>Eurotiomycetidae</taxon>
        <taxon>Eurotiales</taxon>
        <taxon>Aspergillaceae</taxon>
        <taxon>Aspergillus</taxon>
        <taxon>Aspergillus subgen. Nidulantes</taxon>
    </lineage>
</organism>
<dbReference type="OrthoDB" id="2420608at2759"/>
<reference evidence="2 3" key="1">
    <citation type="journal article" date="2018" name="IMA Fungus">
        <title>IMA Genome-F 9: Draft genome sequence of Annulohypoxylon stygium, Aspergillus mulundensis, Berkeleyomyces basicola (syn. Thielaviopsis basicola), Ceratocystis smalleyi, two Cercospora beticola strains, Coleophoma cylindrospora, Fusarium fracticaudum, Phialophora cf. hyalina, and Morchella septimelata.</title>
        <authorList>
            <person name="Wingfield B.D."/>
            <person name="Bills G.F."/>
            <person name="Dong Y."/>
            <person name="Huang W."/>
            <person name="Nel W.J."/>
            <person name="Swalarsk-Parry B.S."/>
            <person name="Vaghefi N."/>
            <person name="Wilken P.M."/>
            <person name="An Z."/>
            <person name="de Beer Z.W."/>
            <person name="De Vos L."/>
            <person name="Chen L."/>
            <person name="Duong T.A."/>
            <person name="Gao Y."/>
            <person name="Hammerbacher A."/>
            <person name="Kikkert J.R."/>
            <person name="Li Y."/>
            <person name="Li H."/>
            <person name="Li K."/>
            <person name="Li Q."/>
            <person name="Liu X."/>
            <person name="Ma X."/>
            <person name="Naidoo K."/>
            <person name="Pethybridge S.J."/>
            <person name="Sun J."/>
            <person name="Steenkamp E.T."/>
            <person name="van der Nest M.A."/>
            <person name="van Wyk S."/>
            <person name="Wingfield M.J."/>
            <person name="Xiong C."/>
            <person name="Yue Q."/>
            <person name="Zhang X."/>
        </authorList>
    </citation>
    <scope>NUCLEOTIDE SEQUENCE [LARGE SCALE GENOMIC DNA]</scope>
    <source>
        <strain evidence="2 3">DSM 5745</strain>
    </source>
</reference>
<dbReference type="InterPro" id="IPR009072">
    <property type="entry name" value="Histone-fold"/>
</dbReference>
<evidence type="ECO:0008006" key="4">
    <source>
        <dbReference type="Google" id="ProtNLM"/>
    </source>
</evidence>